<proteinExistence type="predicted"/>
<feature type="coiled-coil region" evidence="1">
    <location>
        <begin position="199"/>
        <end position="226"/>
    </location>
</feature>
<feature type="coiled-coil region" evidence="1">
    <location>
        <begin position="382"/>
        <end position="426"/>
    </location>
</feature>
<sequence>MNESAQRSDRLEDELGKCYEDLRVSRQSEEASEIALKVQTELVEKSNAQIKQLTEELRQVRESQNEWRSKCEEYRLKLEQLSGSGDIESMREQLMQLKAQNNEYNRLRLLDAEKIATQQAAIERLDELEDKLNGKERSLRESKQEADNWRAKAEAFSAELLAWRSKSESWESTKASSVKSLQAERDRLQVEWQLMRESLQSAEATLAVQTAAVQRLEAELTEEKQRNRDGYRALESWEEKENSWKREILAIRTRMEDEISSRKEKIDQLHKTVERLEEERDELGKTLSSAEASLAVQTAAVQRLEKQSSTLLVEVRQCRRSEEEWKMRGEEALAEVKSLQIQLDDARKKKDETLRSLHESTDTFETTINDLRKAYGESESRGKMYMNENEKLQKELEVLRDSMKDLEAMKKDYERMRYELVALKSAGMNGNNSANGFKQIQDERDRILRELEILRPKYEEMKAETEACKAINKRLEADVQQLNIKLGESEGRAEKFHGEAQGYKSEVASLRMQLEDAVARSEHAIATLREERDILHSELERLRNSLQAASAEVTAGMQSVAKLSNVDARTVSSQVRVYGDAHTLQGQLHQQMDVFRQQTAQLRGSSARPRMVYDEFRPAAGKPRRRAGGRPDGGSLALGGQAVAGNLAGALVRSRNSNLQSSHADGGGKPFWDEERRTRTQSTHRPSSANYHPPPPRLTGKDFRKYEDISLVEEAAEWLAAQRGRHGCMPSEADLRAAGMSGVADAVMHYHGGIEAVATRLSMQIHHSTRSAAIGHGVVNDPSHWNKFSHVRQAVPHSSPLLLSSCLFRQFSLVFWILTHCLSTHNNYQHLTHSFSMHGKHLTRWIQVLELAEALCSPDTMPSYAAMRASGFRGLADAVRSKYGGLKGVAETLGLQLSSAFAEL</sequence>
<reference evidence="3" key="1">
    <citation type="submission" date="2021-01" db="EMBL/GenBank/DDBJ databases">
        <authorList>
            <person name="Corre E."/>
            <person name="Pelletier E."/>
            <person name="Niang G."/>
            <person name="Scheremetjew M."/>
            <person name="Finn R."/>
            <person name="Kale V."/>
            <person name="Holt S."/>
            <person name="Cochrane G."/>
            <person name="Meng A."/>
            <person name="Brown T."/>
            <person name="Cohen L."/>
        </authorList>
    </citation>
    <scope>NUCLEOTIDE SEQUENCE</scope>
    <source>
        <strain evidence="3">CCMP 2712</strain>
    </source>
</reference>
<accession>A0A7S4HB89</accession>
<protein>
    <submittedName>
        <fullName evidence="3">Uncharacterized protein</fullName>
    </submittedName>
</protein>
<keyword evidence="1" id="KW-0175">Coiled coil</keyword>
<dbReference type="AlphaFoldDB" id="A0A7S4HB89"/>
<feature type="compositionally biased region" description="Polar residues" evidence="2">
    <location>
        <begin position="680"/>
        <end position="690"/>
    </location>
</feature>
<dbReference type="PANTHER" id="PTHR34707">
    <property type="entry name" value="VIMENTIN-TYPE INTERMEDIATE FILAMENT-ASSOCIATED COILED-COIL PROTEIN"/>
    <property type="match status" value="1"/>
</dbReference>
<feature type="coiled-coil region" evidence="1">
    <location>
        <begin position="36"/>
        <end position="159"/>
    </location>
</feature>
<feature type="coiled-coil region" evidence="1">
    <location>
        <begin position="458"/>
        <end position="552"/>
    </location>
</feature>
<gene>
    <name evidence="3" type="ORF">GTHE00462_LOCUS2573</name>
</gene>
<evidence type="ECO:0000256" key="2">
    <source>
        <dbReference type="SAM" id="MobiDB-lite"/>
    </source>
</evidence>
<feature type="coiled-coil region" evidence="1">
    <location>
        <begin position="259"/>
        <end position="356"/>
    </location>
</feature>
<feature type="region of interest" description="Disordered" evidence="2">
    <location>
        <begin position="657"/>
        <end position="701"/>
    </location>
</feature>
<name>A0A7S4HB89_GUITH</name>
<dbReference type="PANTHER" id="PTHR34707:SF1">
    <property type="entry name" value="VIMENTIN-TYPE INTERMEDIATE FILAMENT-ASSOCIATED COILED-COIL PROTEIN"/>
    <property type="match status" value="1"/>
</dbReference>
<evidence type="ECO:0000256" key="1">
    <source>
        <dbReference type="SAM" id="Coils"/>
    </source>
</evidence>
<organism evidence="3">
    <name type="scientific">Guillardia theta</name>
    <name type="common">Cryptophyte</name>
    <name type="synonym">Cryptomonas phi</name>
    <dbReference type="NCBI Taxonomy" id="55529"/>
    <lineage>
        <taxon>Eukaryota</taxon>
        <taxon>Cryptophyceae</taxon>
        <taxon>Pyrenomonadales</taxon>
        <taxon>Geminigeraceae</taxon>
        <taxon>Guillardia</taxon>
    </lineage>
</organism>
<dbReference type="GO" id="GO:0045098">
    <property type="term" value="C:type III intermediate filament"/>
    <property type="evidence" value="ECO:0007669"/>
    <property type="project" value="TreeGrafter"/>
</dbReference>
<dbReference type="EMBL" id="HBKN01003034">
    <property type="protein sequence ID" value="CAE2193262.1"/>
    <property type="molecule type" value="Transcribed_RNA"/>
</dbReference>
<evidence type="ECO:0000313" key="3">
    <source>
        <dbReference type="EMBL" id="CAE2193262.1"/>
    </source>
</evidence>
<dbReference type="Gene3D" id="1.10.287.1490">
    <property type="match status" value="1"/>
</dbReference>